<protein>
    <submittedName>
        <fullName evidence="1">10510_t:CDS:1</fullName>
    </submittedName>
</protein>
<accession>A0ACA9LX40</accession>
<evidence type="ECO:0000313" key="2">
    <source>
        <dbReference type="Proteomes" id="UP000789525"/>
    </source>
</evidence>
<dbReference type="Proteomes" id="UP000789525">
    <property type="component" value="Unassembled WGS sequence"/>
</dbReference>
<evidence type="ECO:0000313" key="1">
    <source>
        <dbReference type="EMBL" id="CAG8555868.1"/>
    </source>
</evidence>
<organism evidence="1 2">
    <name type="scientific">Acaulospora colombiana</name>
    <dbReference type="NCBI Taxonomy" id="27376"/>
    <lineage>
        <taxon>Eukaryota</taxon>
        <taxon>Fungi</taxon>
        <taxon>Fungi incertae sedis</taxon>
        <taxon>Mucoromycota</taxon>
        <taxon>Glomeromycotina</taxon>
        <taxon>Glomeromycetes</taxon>
        <taxon>Diversisporales</taxon>
        <taxon>Acaulosporaceae</taxon>
        <taxon>Acaulospora</taxon>
    </lineage>
</organism>
<dbReference type="EMBL" id="CAJVPT010008840">
    <property type="protein sequence ID" value="CAG8555868.1"/>
    <property type="molecule type" value="Genomic_DNA"/>
</dbReference>
<keyword evidence="2" id="KW-1185">Reference proteome</keyword>
<sequence>MAKSKPPVTLAVGTEQLLALATRHDRAAQAFTAKAHRSHSNPPFNSNSTSFPLPLNLKEFRYVIGRPGFLSFPRSNGLCGTKGRNDAEIPRKTYGTPPATMELLNDGERGELLERGSSSPSLTSPLGPVVDLGYAAYVGNSTSPSGIVNSTVTFFGGIPYVQPPLGNLRFRAPQRLDESVKSNRTVVSAQSWGPTCVQQPAVEGVGVEDCLSLNIWKPSSAKPGDKLPVVVYIHGGGFFFGSSPQFPMYDWVAQSQKVIAVSMNYRLHLFGFLDGTAVRADGAPNAGLLDQRAAIEWVGRHISKFGGNPSQITISGESAGGAAVLLQATAYGGVRNPPFQRAIAQSIGLFPFPLDSEIEGVFRAEAMTCLRAAPLSTLIKSINNVRTNYLAPTIDGPSGFIPDLPSRLITQKKFSRGLDVIAGHVSNDGQNWAGNPANLNSDADIVTTILKRYRHMTNATLTKVLELYPSPNTPGSPFTTQYERMDQWWANATLALGGRDVYSYRFNVPNPITRAANPYMGAMHASDLVPDSGTVPFFAPFNVTEIPVAKEIIGYWTSFTRTGNPSSYKQKYSPTWPNFMGARRVVISEDLNANGTDTASVVETVPVGESARCKWWMTSQNDTRV</sequence>
<reference evidence="1" key="1">
    <citation type="submission" date="2021-06" db="EMBL/GenBank/DDBJ databases">
        <authorList>
            <person name="Kallberg Y."/>
            <person name="Tangrot J."/>
            <person name="Rosling A."/>
        </authorList>
    </citation>
    <scope>NUCLEOTIDE SEQUENCE</scope>
    <source>
        <strain evidence="1">CL356</strain>
    </source>
</reference>
<comment type="caution">
    <text evidence="1">The sequence shown here is derived from an EMBL/GenBank/DDBJ whole genome shotgun (WGS) entry which is preliminary data.</text>
</comment>
<gene>
    <name evidence="1" type="ORF">ACOLOM_LOCUS5040</name>
</gene>
<name>A0ACA9LX40_9GLOM</name>
<proteinExistence type="predicted"/>